<dbReference type="PANTHER" id="PTHR30023">
    <property type="entry name" value="D-ALANYL-D-ALANINE CARBOXYPEPTIDASE"/>
    <property type="match status" value="1"/>
</dbReference>
<dbReference type="PRINTS" id="PR00922">
    <property type="entry name" value="DADACBPTASE3"/>
</dbReference>
<dbReference type="GO" id="GO:0009002">
    <property type="term" value="F:serine-type D-Ala-D-Ala carboxypeptidase activity"/>
    <property type="evidence" value="ECO:0007669"/>
    <property type="project" value="UniProtKB-EC"/>
</dbReference>
<comment type="caution">
    <text evidence="3">The sequence shown here is derived from an EMBL/GenBank/DDBJ whole genome shotgun (WGS) entry which is preliminary data.</text>
</comment>
<comment type="similarity">
    <text evidence="1">Belongs to the peptidase S13 family.</text>
</comment>
<dbReference type="AlphaFoldDB" id="A0A7W9HRJ9"/>
<proteinExistence type="inferred from homology"/>
<dbReference type="InterPro" id="IPR000667">
    <property type="entry name" value="Peptidase_S13"/>
</dbReference>
<keyword evidence="3" id="KW-0645">Protease</keyword>
<keyword evidence="3" id="KW-0121">Carboxypeptidase</keyword>
<dbReference type="GO" id="GO:0000270">
    <property type="term" value="P:peptidoglycan metabolic process"/>
    <property type="evidence" value="ECO:0007669"/>
    <property type="project" value="TreeGrafter"/>
</dbReference>
<sequence>MLGAAAVLVVALAGTAVAGTRMGWFEAAPVPTTAAPLPPAPVALSMKGVGADGKAPTAAGVKAVLAGPAANGLLDPVAGIVVDPVTGTALWNQGETAPQTPASTIKVLTAAAALLALDHTDTLSTTVVQGPQPGTVVLVGGGDPTLSSLPAGQPTVYPGAATIDELAAQVSAAGPVTQVLYDVSRYAGQGMAPGWDPSDVPNGYVSPIEPVMLDGGRGDPTKYDTPRTPTPAASAAQALAQRLGVTSVAAGTAPSGAKVLGKVESAPISRLVENLMQISDNVLAETIAREVAKARGLEPSFAGAAKAVRDVLTEHKFDLSTATIVDGSGLSPNDKVPAKLLADVLVAAAKPDASDPRTAKLRPLLTALPVAGGSGTLAGRYAEQGAVGRGWVRAKTGTLTAVNSLAGVVLDADGRLLVFAFMSLSPDSTPAVRGALDEMAAALRTCGC</sequence>
<evidence type="ECO:0000256" key="2">
    <source>
        <dbReference type="ARBA" id="ARBA00022801"/>
    </source>
</evidence>
<dbReference type="NCBIfam" id="TIGR00666">
    <property type="entry name" value="PBP4"/>
    <property type="match status" value="1"/>
</dbReference>
<accession>A0A7W9HRJ9</accession>
<protein>
    <submittedName>
        <fullName evidence="3">D-alanyl-D-alanine carboxypeptidase/D-alanyl-D-alanine-endopeptidase (Penicillin-binding protein 4)</fullName>
        <ecNumber evidence="3">3.4.16.4</ecNumber>
        <ecNumber evidence="3">3.4.21.-</ecNumber>
    </submittedName>
</protein>
<dbReference type="Pfam" id="PF02113">
    <property type="entry name" value="Peptidase_S13"/>
    <property type="match status" value="2"/>
</dbReference>
<gene>
    <name evidence="3" type="ORF">F4560_006933</name>
</gene>
<dbReference type="EC" id="3.4.16.4" evidence="3"/>
<dbReference type="SUPFAM" id="SSF56601">
    <property type="entry name" value="beta-lactamase/transpeptidase-like"/>
    <property type="match status" value="1"/>
</dbReference>
<dbReference type="GO" id="GO:0006508">
    <property type="term" value="P:proteolysis"/>
    <property type="evidence" value="ECO:0007669"/>
    <property type="project" value="InterPro"/>
</dbReference>
<dbReference type="EMBL" id="JACHMO010000001">
    <property type="protein sequence ID" value="MBB5807165.1"/>
    <property type="molecule type" value="Genomic_DNA"/>
</dbReference>
<dbReference type="Proteomes" id="UP000552097">
    <property type="component" value="Unassembled WGS sequence"/>
</dbReference>
<evidence type="ECO:0000313" key="4">
    <source>
        <dbReference type="Proteomes" id="UP000552097"/>
    </source>
</evidence>
<evidence type="ECO:0000256" key="1">
    <source>
        <dbReference type="ARBA" id="ARBA00006096"/>
    </source>
</evidence>
<dbReference type="EC" id="3.4.21.-" evidence="3"/>
<name>A0A7W9HRJ9_9PSEU</name>
<keyword evidence="2 3" id="KW-0378">Hydrolase</keyword>
<dbReference type="Gene3D" id="3.40.710.10">
    <property type="entry name" value="DD-peptidase/beta-lactamase superfamily"/>
    <property type="match status" value="2"/>
</dbReference>
<organism evidence="3 4">
    <name type="scientific">Saccharothrix ecbatanensis</name>
    <dbReference type="NCBI Taxonomy" id="1105145"/>
    <lineage>
        <taxon>Bacteria</taxon>
        <taxon>Bacillati</taxon>
        <taxon>Actinomycetota</taxon>
        <taxon>Actinomycetes</taxon>
        <taxon>Pseudonocardiales</taxon>
        <taxon>Pseudonocardiaceae</taxon>
        <taxon>Saccharothrix</taxon>
    </lineage>
</organism>
<keyword evidence="4" id="KW-1185">Reference proteome</keyword>
<dbReference type="InterPro" id="IPR012338">
    <property type="entry name" value="Beta-lactam/transpept-like"/>
</dbReference>
<dbReference type="PANTHER" id="PTHR30023:SF0">
    <property type="entry name" value="PENICILLIN-SENSITIVE CARBOXYPEPTIDASE A"/>
    <property type="match status" value="1"/>
</dbReference>
<dbReference type="RefSeq" id="WP_184927218.1">
    <property type="nucleotide sequence ID" value="NZ_JACHMO010000001.1"/>
</dbReference>
<evidence type="ECO:0000313" key="3">
    <source>
        <dbReference type="EMBL" id="MBB5807165.1"/>
    </source>
</evidence>
<reference evidence="3 4" key="1">
    <citation type="submission" date="2020-08" db="EMBL/GenBank/DDBJ databases">
        <title>Sequencing the genomes of 1000 actinobacteria strains.</title>
        <authorList>
            <person name="Klenk H.-P."/>
        </authorList>
    </citation>
    <scope>NUCLEOTIDE SEQUENCE [LARGE SCALE GENOMIC DNA]</scope>
    <source>
        <strain evidence="3 4">DSM 45486</strain>
    </source>
</reference>